<proteinExistence type="predicted"/>
<dbReference type="Proteomes" id="UP000299102">
    <property type="component" value="Unassembled WGS sequence"/>
</dbReference>
<evidence type="ECO:0000313" key="3">
    <source>
        <dbReference type="Proteomes" id="UP000299102"/>
    </source>
</evidence>
<evidence type="ECO:0000313" key="2">
    <source>
        <dbReference type="EMBL" id="GBP43616.1"/>
    </source>
</evidence>
<dbReference type="EMBL" id="BGZK01000439">
    <property type="protein sequence ID" value="GBP43616.1"/>
    <property type="molecule type" value="Genomic_DNA"/>
</dbReference>
<keyword evidence="3" id="KW-1185">Reference proteome</keyword>
<reference evidence="2 3" key="1">
    <citation type="journal article" date="2019" name="Commun. Biol.">
        <title>The bagworm genome reveals a unique fibroin gene that provides high tensile strength.</title>
        <authorList>
            <person name="Kono N."/>
            <person name="Nakamura H."/>
            <person name="Ohtoshi R."/>
            <person name="Tomita M."/>
            <person name="Numata K."/>
            <person name="Arakawa K."/>
        </authorList>
    </citation>
    <scope>NUCLEOTIDE SEQUENCE [LARGE SCALE GENOMIC DNA]</scope>
</reference>
<organism evidence="2 3">
    <name type="scientific">Eumeta variegata</name>
    <name type="common">Bagworm moth</name>
    <name type="synonym">Eumeta japonica</name>
    <dbReference type="NCBI Taxonomy" id="151549"/>
    <lineage>
        <taxon>Eukaryota</taxon>
        <taxon>Metazoa</taxon>
        <taxon>Ecdysozoa</taxon>
        <taxon>Arthropoda</taxon>
        <taxon>Hexapoda</taxon>
        <taxon>Insecta</taxon>
        <taxon>Pterygota</taxon>
        <taxon>Neoptera</taxon>
        <taxon>Endopterygota</taxon>
        <taxon>Lepidoptera</taxon>
        <taxon>Glossata</taxon>
        <taxon>Ditrysia</taxon>
        <taxon>Tineoidea</taxon>
        <taxon>Psychidae</taxon>
        <taxon>Oiketicinae</taxon>
        <taxon>Eumeta</taxon>
    </lineage>
</organism>
<accession>A0A4C1VWI7</accession>
<gene>
    <name evidence="2" type="ORF">EVAR_32182_1</name>
</gene>
<feature type="compositionally biased region" description="Polar residues" evidence="1">
    <location>
        <begin position="1"/>
        <end position="28"/>
    </location>
</feature>
<sequence length="89" mass="10066">MMFSSRQHGMQHVNSRQRSSKTSTGQKSSELKINVTKRKEEVALNTSQKSISKPPFVNQMRGLSQIAELKNSSYVVFSAEEHILETGRL</sequence>
<protein>
    <submittedName>
        <fullName evidence="2">Uncharacterized protein</fullName>
    </submittedName>
</protein>
<feature type="region of interest" description="Disordered" evidence="1">
    <location>
        <begin position="1"/>
        <end position="36"/>
    </location>
</feature>
<name>A0A4C1VWI7_EUMVA</name>
<dbReference type="AlphaFoldDB" id="A0A4C1VWI7"/>
<evidence type="ECO:0000256" key="1">
    <source>
        <dbReference type="SAM" id="MobiDB-lite"/>
    </source>
</evidence>
<comment type="caution">
    <text evidence="2">The sequence shown here is derived from an EMBL/GenBank/DDBJ whole genome shotgun (WGS) entry which is preliminary data.</text>
</comment>